<feature type="domain" description="FLZ-type" evidence="8">
    <location>
        <begin position="117"/>
        <end position="161"/>
    </location>
</feature>
<dbReference type="InterPro" id="IPR007650">
    <property type="entry name" value="Zf-FLZ_dom"/>
</dbReference>
<dbReference type="GO" id="GO:0008270">
    <property type="term" value="F:zinc ion binding"/>
    <property type="evidence" value="ECO:0007669"/>
    <property type="project" value="UniProtKB-KW"/>
</dbReference>
<dbReference type="Proteomes" id="UP000290289">
    <property type="component" value="Chromosome 1"/>
</dbReference>
<dbReference type="PANTHER" id="PTHR33059:SF76">
    <property type="entry name" value="FCS-LIKE ZINC FINGER 7"/>
    <property type="match status" value="1"/>
</dbReference>
<evidence type="ECO:0000256" key="6">
    <source>
        <dbReference type="PROSITE-ProRule" id="PRU01131"/>
    </source>
</evidence>
<comment type="caution">
    <text evidence="9">The sequence shown here is derived from an EMBL/GenBank/DDBJ whole genome shotgun (WGS) entry which is preliminary data.</text>
</comment>
<dbReference type="GO" id="GO:0005737">
    <property type="term" value="C:cytoplasm"/>
    <property type="evidence" value="ECO:0007669"/>
    <property type="project" value="UniProtKB-SubCell"/>
</dbReference>
<dbReference type="Pfam" id="PF04570">
    <property type="entry name" value="zf-FLZ"/>
    <property type="match status" value="1"/>
</dbReference>
<comment type="subcellular location">
    <subcellularLocation>
        <location evidence="1">Cytoplasm</location>
    </subcellularLocation>
</comment>
<keyword evidence="4" id="KW-0479">Metal-binding</keyword>
<gene>
    <name evidence="9" type="ORF">DVH24_033962</name>
</gene>
<feature type="compositionally biased region" description="Basic and acidic residues" evidence="7">
    <location>
        <begin position="163"/>
        <end position="175"/>
    </location>
</feature>
<name>A0A498KUE0_MALDO</name>
<dbReference type="AlphaFoldDB" id="A0A498KUE0"/>
<keyword evidence="3" id="KW-0963">Cytoplasm</keyword>
<dbReference type="Gramene" id="mRNA:MD01G0014800">
    <property type="protein sequence ID" value="mRNA:MD01G0014800"/>
    <property type="gene ID" value="MD01G0014800"/>
</dbReference>
<dbReference type="PANTHER" id="PTHR33059">
    <property type="entry name" value="FCS-LIKE ZINC FINGER 5"/>
    <property type="match status" value="1"/>
</dbReference>
<evidence type="ECO:0000259" key="8">
    <source>
        <dbReference type="PROSITE" id="PS51795"/>
    </source>
</evidence>
<reference evidence="9 10" key="1">
    <citation type="submission" date="2018-10" db="EMBL/GenBank/DDBJ databases">
        <title>A high-quality apple genome assembly.</title>
        <authorList>
            <person name="Hu J."/>
        </authorList>
    </citation>
    <scope>NUCLEOTIDE SEQUENCE [LARGE SCALE GENOMIC DNA]</scope>
    <source>
        <strain evidence="10">cv. HFTH1</strain>
        <tissue evidence="9">Young leaf</tissue>
    </source>
</reference>
<accession>A0A498KUE0</accession>
<proteinExistence type="inferred from homology"/>
<protein>
    <recommendedName>
        <fullName evidence="8">FLZ-type domain-containing protein</fullName>
    </recommendedName>
</protein>
<evidence type="ECO:0000313" key="10">
    <source>
        <dbReference type="Proteomes" id="UP000290289"/>
    </source>
</evidence>
<dbReference type="PROSITE" id="PS51795">
    <property type="entry name" value="ZF_FLZ"/>
    <property type="match status" value="1"/>
</dbReference>
<dbReference type="OrthoDB" id="1925036at2759"/>
<keyword evidence="5" id="KW-0862">Zinc</keyword>
<dbReference type="EMBL" id="RDQH01000327">
    <property type="protein sequence ID" value="RXI09345.1"/>
    <property type="molecule type" value="Genomic_DNA"/>
</dbReference>
<keyword evidence="5" id="KW-0863">Zinc-finger</keyword>
<sequence>MLLGKRPRPPMKRTASMTGITIDLTDVEGQEPTYDLQNPSAINDEHAVAVAATVVGPQEPCPVINNNHNSNYNIEKMNMNNISLGNYEEHRFLTMLSPRNNHRRRNSASQDVVETAHFLRTCGLCKRQLASGRDIYMYRGDTAFCSLECREQQIKQDERIEKCKAVSSKKEDHHASSRSTSKTSSGKSQTVAAA</sequence>
<feature type="compositionally biased region" description="Low complexity" evidence="7">
    <location>
        <begin position="177"/>
        <end position="188"/>
    </location>
</feature>
<feature type="zinc finger region" description="FLZ-type" evidence="6">
    <location>
        <begin position="117"/>
        <end position="161"/>
    </location>
</feature>
<evidence type="ECO:0000256" key="4">
    <source>
        <dbReference type="ARBA" id="ARBA00022723"/>
    </source>
</evidence>
<evidence type="ECO:0000256" key="5">
    <source>
        <dbReference type="ARBA" id="ARBA00022771"/>
    </source>
</evidence>
<evidence type="ECO:0000256" key="2">
    <source>
        <dbReference type="ARBA" id="ARBA00009374"/>
    </source>
</evidence>
<comment type="similarity">
    <text evidence="2">Belongs to the FLZ family.</text>
</comment>
<evidence type="ECO:0000256" key="3">
    <source>
        <dbReference type="ARBA" id="ARBA00022490"/>
    </source>
</evidence>
<evidence type="ECO:0000313" key="9">
    <source>
        <dbReference type="EMBL" id="RXI09345.1"/>
    </source>
</evidence>
<evidence type="ECO:0000256" key="7">
    <source>
        <dbReference type="SAM" id="MobiDB-lite"/>
    </source>
</evidence>
<feature type="region of interest" description="Disordered" evidence="7">
    <location>
        <begin position="163"/>
        <end position="194"/>
    </location>
</feature>
<evidence type="ECO:0000256" key="1">
    <source>
        <dbReference type="ARBA" id="ARBA00004496"/>
    </source>
</evidence>
<keyword evidence="10" id="KW-1185">Reference proteome</keyword>
<organism evidence="9 10">
    <name type="scientific">Malus domestica</name>
    <name type="common">Apple</name>
    <name type="synonym">Pyrus malus</name>
    <dbReference type="NCBI Taxonomy" id="3750"/>
    <lineage>
        <taxon>Eukaryota</taxon>
        <taxon>Viridiplantae</taxon>
        <taxon>Streptophyta</taxon>
        <taxon>Embryophyta</taxon>
        <taxon>Tracheophyta</taxon>
        <taxon>Spermatophyta</taxon>
        <taxon>Magnoliopsida</taxon>
        <taxon>eudicotyledons</taxon>
        <taxon>Gunneridae</taxon>
        <taxon>Pentapetalae</taxon>
        <taxon>rosids</taxon>
        <taxon>fabids</taxon>
        <taxon>Rosales</taxon>
        <taxon>Rosaceae</taxon>
        <taxon>Amygdaloideae</taxon>
        <taxon>Maleae</taxon>
        <taxon>Malus</taxon>
    </lineage>
</organism>